<dbReference type="InterPro" id="IPR014710">
    <property type="entry name" value="RmlC-like_jellyroll"/>
</dbReference>
<dbReference type="AlphaFoldDB" id="Q23YQ2"/>
<dbReference type="InterPro" id="IPR000595">
    <property type="entry name" value="cNMP-bd_dom"/>
</dbReference>
<dbReference type="SUPFAM" id="SSF51206">
    <property type="entry name" value="cAMP-binding domain-like"/>
    <property type="match status" value="2"/>
</dbReference>
<dbReference type="STRING" id="312017.Q23YQ2"/>
<dbReference type="OrthoDB" id="312042at2759"/>
<dbReference type="CDD" id="cd00038">
    <property type="entry name" value="CAP_ED"/>
    <property type="match status" value="2"/>
</dbReference>
<keyword evidence="5" id="KW-1185">Reference proteome</keyword>
<dbReference type="Gene3D" id="2.60.120.10">
    <property type="entry name" value="Jelly Rolls"/>
    <property type="match status" value="2"/>
</dbReference>
<feature type="compositionally biased region" description="Polar residues" evidence="2">
    <location>
        <begin position="433"/>
        <end position="459"/>
    </location>
</feature>
<dbReference type="Proteomes" id="UP000009168">
    <property type="component" value="Unassembled WGS sequence"/>
</dbReference>
<dbReference type="PANTHER" id="PTHR23011">
    <property type="entry name" value="CYCLIC NUCLEOTIDE-BINDING DOMAIN CONTAINING PROTEIN"/>
    <property type="match status" value="1"/>
</dbReference>
<feature type="compositionally biased region" description="Polar residues" evidence="2">
    <location>
        <begin position="472"/>
        <end position="483"/>
    </location>
</feature>
<feature type="region of interest" description="Disordered" evidence="2">
    <location>
        <begin position="422"/>
        <end position="483"/>
    </location>
</feature>
<dbReference type="eggNOG" id="KOG1113">
    <property type="taxonomic scope" value="Eukaryota"/>
</dbReference>
<evidence type="ECO:0000313" key="4">
    <source>
        <dbReference type="EMBL" id="EAS01670.2"/>
    </source>
</evidence>
<evidence type="ECO:0000259" key="3">
    <source>
        <dbReference type="PROSITE" id="PS50042"/>
    </source>
</evidence>
<dbReference type="GeneID" id="7834773"/>
<accession>Q23YQ2</accession>
<dbReference type="HOGENOM" id="CLU_333041_0_0_1"/>
<dbReference type="SMART" id="SM00100">
    <property type="entry name" value="cNMP"/>
    <property type="match status" value="2"/>
</dbReference>
<dbReference type="PANTHER" id="PTHR23011:SF28">
    <property type="entry name" value="CYCLIC NUCLEOTIDE-BINDING DOMAIN CONTAINING PROTEIN"/>
    <property type="match status" value="1"/>
</dbReference>
<feature type="domain" description="Cyclic nucleotide-binding" evidence="3">
    <location>
        <begin position="162"/>
        <end position="294"/>
    </location>
</feature>
<dbReference type="PROSITE" id="PS50042">
    <property type="entry name" value="CNMP_BINDING_3"/>
    <property type="match status" value="2"/>
</dbReference>
<feature type="coiled-coil region" evidence="1">
    <location>
        <begin position="576"/>
        <end position="603"/>
    </location>
</feature>
<gene>
    <name evidence="4" type="ORF">TTHERM_01207700</name>
</gene>
<evidence type="ECO:0000256" key="2">
    <source>
        <dbReference type="SAM" id="MobiDB-lite"/>
    </source>
</evidence>
<feature type="compositionally biased region" description="Low complexity" evidence="2">
    <location>
        <begin position="460"/>
        <end position="471"/>
    </location>
</feature>
<proteinExistence type="predicted"/>
<dbReference type="Pfam" id="PF00027">
    <property type="entry name" value="cNMP_binding"/>
    <property type="match status" value="1"/>
</dbReference>
<dbReference type="InParanoid" id="Q23YQ2"/>
<dbReference type="KEGG" id="tet:TTHERM_01207700"/>
<feature type="domain" description="Cyclic nucleotide-binding" evidence="3">
    <location>
        <begin position="55"/>
        <end position="142"/>
    </location>
</feature>
<reference evidence="5" key="1">
    <citation type="journal article" date="2006" name="PLoS Biol.">
        <title>Macronuclear genome sequence of the ciliate Tetrahymena thermophila, a model eukaryote.</title>
        <authorList>
            <person name="Eisen J.A."/>
            <person name="Coyne R.S."/>
            <person name="Wu M."/>
            <person name="Wu D."/>
            <person name="Thiagarajan M."/>
            <person name="Wortman J.R."/>
            <person name="Badger J.H."/>
            <person name="Ren Q."/>
            <person name="Amedeo P."/>
            <person name="Jones K.M."/>
            <person name="Tallon L.J."/>
            <person name="Delcher A.L."/>
            <person name="Salzberg S.L."/>
            <person name="Silva J.C."/>
            <person name="Haas B.J."/>
            <person name="Majoros W.H."/>
            <person name="Farzad M."/>
            <person name="Carlton J.M."/>
            <person name="Smith R.K. Jr."/>
            <person name="Garg J."/>
            <person name="Pearlman R.E."/>
            <person name="Karrer K.M."/>
            <person name="Sun L."/>
            <person name="Manning G."/>
            <person name="Elde N.C."/>
            <person name="Turkewitz A.P."/>
            <person name="Asai D.J."/>
            <person name="Wilkes D.E."/>
            <person name="Wang Y."/>
            <person name="Cai H."/>
            <person name="Collins K."/>
            <person name="Stewart B.A."/>
            <person name="Lee S.R."/>
            <person name="Wilamowska K."/>
            <person name="Weinberg Z."/>
            <person name="Ruzzo W.L."/>
            <person name="Wloga D."/>
            <person name="Gaertig J."/>
            <person name="Frankel J."/>
            <person name="Tsao C.-C."/>
            <person name="Gorovsky M.A."/>
            <person name="Keeling P.J."/>
            <person name="Waller R.F."/>
            <person name="Patron N.J."/>
            <person name="Cherry J.M."/>
            <person name="Stover N.A."/>
            <person name="Krieger C.J."/>
            <person name="del Toro C."/>
            <person name="Ryder H.F."/>
            <person name="Williamson S.C."/>
            <person name="Barbeau R.A."/>
            <person name="Hamilton E.P."/>
            <person name="Orias E."/>
        </authorList>
    </citation>
    <scope>NUCLEOTIDE SEQUENCE [LARGE SCALE GENOMIC DNA]</scope>
    <source>
        <strain evidence="5">SB210</strain>
    </source>
</reference>
<protein>
    <submittedName>
        <fullName evidence="4">Cyclic nucleotide-binding domain protein</fullName>
    </submittedName>
</protein>
<sequence>MSQNVLQKIIRILQKEPKERNNADKKMLKELTKDIAFFQQYQENDYVHDNCCSYMNYESYDEEQTVFEINQTGDKFYIILEGTVGVYIYNESKEMICVKQLGKGFSFGELALLYESPRMATIICLEKCHFAVLNKKEFLRVLKNFQKENLNKKLLYLQNLPLFQKINLSLLRQIYSKAFDIRTAKGQIIFKQGSAAENFYIVKQGEFQVKQEISHMVDQEEVHSIQSLQNQDLTKITNKKQKYLTVQISLLIQGDYFGEEDLLKNNEKRSFSVECATASGEIIMIQKNLFLQILEESHSNIFLREHLAIKESQHKVRIQNAKKQIQKFKQFLTEDRDLLKVTKQIQEEQISFQKSNRIIKSQKEININHDYTLMDKNQKDTNQFSNKQRRSKKSITHFIVNEEQQQQINDKIQRLVEQRANQYGRKPKVPTQKDINNQRQSPITYQSSKFQSQTEQSPTQNEQSSQNISSQTVTPFDSPSITPTQARKNQLIKILSQKIPYKQSLFSENLIFADRSVNPFEFSANLQQIDENQNKMLETQQEAKQDQLNRSTMMNKKSFSTKNISEQKAQLQNKSVQQLNSYLNNKIRNISEYQNEKTGLNAENSYQSDLNSLPESPKKFSVHIKQSQQALLQIKQQQQNISSSNNPERITTHQQIKSMFEDNSKFVSNFFNKTQVKKLTTSLQKYQDDSLNQERINIKRSILKKKSKNSNYIDYSSDDLKRNLIDQINILTSPRQKQSSIIFHSSLEKNKPQKQISQPTLKFIEFQKLEVPELSVKQNKNGSLTDIQRKAKYYTEINTNPQSYLFNTNNNKNNNKLTQLKSSINFKLEEDQTKLMTLTCNRSNNQANSFYYSQQNSCKNLFQNTNTNQLFSTNIHIRKDQSEQNKQKPLKMSIRFQNLFKNHQQNQ</sequence>
<keyword evidence="1" id="KW-0175">Coiled coil</keyword>
<dbReference type="RefSeq" id="XP_001021915.2">
    <property type="nucleotide sequence ID" value="XM_001021915.2"/>
</dbReference>
<evidence type="ECO:0000313" key="5">
    <source>
        <dbReference type="Proteomes" id="UP000009168"/>
    </source>
</evidence>
<evidence type="ECO:0000256" key="1">
    <source>
        <dbReference type="SAM" id="Coils"/>
    </source>
</evidence>
<dbReference type="EMBL" id="GG662558">
    <property type="protein sequence ID" value="EAS01670.2"/>
    <property type="molecule type" value="Genomic_DNA"/>
</dbReference>
<dbReference type="InterPro" id="IPR018490">
    <property type="entry name" value="cNMP-bd_dom_sf"/>
</dbReference>
<organism evidence="4 5">
    <name type="scientific">Tetrahymena thermophila (strain SB210)</name>
    <dbReference type="NCBI Taxonomy" id="312017"/>
    <lineage>
        <taxon>Eukaryota</taxon>
        <taxon>Sar</taxon>
        <taxon>Alveolata</taxon>
        <taxon>Ciliophora</taxon>
        <taxon>Intramacronucleata</taxon>
        <taxon>Oligohymenophorea</taxon>
        <taxon>Hymenostomatida</taxon>
        <taxon>Tetrahymenina</taxon>
        <taxon>Tetrahymenidae</taxon>
        <taxon>Tetrahymena</taxon>
    </lineage>
</organism>
<name>Q23YQ2_TETTS</name>